<name>A0A151MF87_ALLMI</name>
<gene>
    <name evidence="1" type="ORF">Y1Q_0005616</name>
</gene>
<evidence type="ECO:0000313" key="1">
    <source>
        <dbReference type="EMBL" id="KYO23179.1"/>
    </source>
</evidence>
<proteinExistence type="predicted"/>
<dbReference type="EMBL" id="AKHW03006215">
    <property type="protein sequence ID" value="KYO23179.1"/>
    <property type="molecule type" value="Genomic_DNA"/>
</dbReference>
<accession>A0A151MF87</accession>
<organism evidence="1 2">
    <name type="scientific">Alligator mississippiensis</name>
    <name type="common">American alligator</name>
    <dbReference type="NCBI Taxonomy" id="8496"/>
    <lineage>
        <taxon>Eukaryota</taxon>
        <taxon>Metazoa</taxon>
        <taxon>Chordata</taxon>
        <taxon>Craniata</taxon>
        <taxon>Vertebrata</taxon>
        <taxon>Euteleostomi</taxon>
        <taxon>Archelosauria</taxon>
        <taxon>Archosauria</taxon>
        <taxon>Crocodylia</taxon>
        <taxon>Alligatoridae</taxon>
        <taxon>Alligatorinae</taxon>
        <taxon>Alligator</taxon>
    </lineage>
</organism>
<sequence length="86" mass="9510">MMLILFPQDFAVPWTLLFSLSQEAANRSISRIPRSGMELTPAGVYEEPQACRIRTDKKTTGCKRRRAAEKAANINGGSAIARWGTV</sequence>
<comment type="caution">
    <text evidence="1">The sequence shown here is derived from an EMBL/GenBank/DDBJ whole genome shotgun (WGS) entry which is preliminary data.</text>
</comment>
<evidence type="ECO:0000313" key="2">
    <source>
        <dbReference type="Proteomes" id="UP000050525"/>
    </source>
</evidence>
<dbReference type="AlphaFoldDB" id="A0A151MF87"/>
<protein>
    <submittedName>
        <fullName evidence="1">Uncharacterized protein</fullName>
    </submittedName>
</protein>
<dbReference type="Proteomes" id="UP000050525">
    <property type="component" value="Unassembled WGS sequence"/>
</dbReference>
<keyword evidence="2" id="KW-1185">Reference proteome</keyword>
<reference evidence="1 2" key="1">
    <citation type="journal article" date="2012" name="Genome Biol.">
        <title>Sequencing three crocodilian genomes to illuminate the evolution of archosaurs and amniotes.</title>
        <authorList>
            <person name="St John J.A."/>
            <person name="Braun E.L."/>
            <person name="Isberg S.R."/>
            <person name="Miles L.G."/>
            <person name="Chong A.Y."/>
            <person name="Gongora J."/>
            <person name="Dalzell P."/>
            <person name="Moran C."/>
            <person name="Bed'hom B."/>
            <person name="Abzhanov A."/>
            <person name="Burgess S.C."/>
            <person name="Cooksey A.M."/>
            <person name="Castoe T.A."/>
            <person name="Crawford N.G."/>
            <person name="Densmore L.D."/>
            <person name="Drew J.C."/>
            <person name="Edwards S.V."/>
            <person name="Faircloth B.C."/>
            <person name="Fujita M.K."/>
            <person name="Greenwold M.J."/>
            <person name="Hoffmann F.G."/>
            <person name="Howard J.M."/>
            <person name="Iguchi T."/>
            <person name="Janes D.E."/>
            <person name="Khan S.Y."/>
            <person name="Kohno S."/>
            <person name="de Koning A.J."/>
            <person name="Lance S.L."/>
            <person name="McCarthy F.M."/>
            <person name="McCormack J.E."/>
            <person name="Merchant M.E."/>
            <person name="Peterson D.G."/>
            <person name="Pollock D.D."/>
            <person name="Pourmand N."/>
            <person name="Raney B.J."/>
            <person name="Roessler K.A."/>
            <person name="Sanford J.R."/>
            <person name="Sawyer R.H."/>
            <person name="Schmidt C.J."/>
            <person name="Triplett E.W."/>
            <person name="Tuberville T.D."/>
            <person name="Venegas-Anaya M."/>
            <person name="Howard J.T."/>
            <person name="Jarvis E.D."/>
            <person name="Guillette L.J.Jr."/>
            <person name="Glenn T.C."/>
            <person name="Green R.E."/>
            <person name="Ray D.A."/>
        </authorList>
    </citation>
    <scope>NUCLEOTIDE SEQUENCE [LARGE SCALE GENOMIC DNA]</scope>
    <source>
        <strain evidence="1">KSC_2009_1</strain>
    </source>
</reference>